<accession>A0A674HXD3</accession>
<feature type="region of interest" description="Disordered" evidence="11">
    <location>
        <begin position="101"/>
        <end position="121"/>
    </location>
</feature>
<evidence type="ECO:0000313" key="14">
    <source>
        <dbReference type="Proteomes" id="UP000472274"/>
    </source>
</evidence>
<dbReference type="Ensembl" id="ENSTMTT00000000401.1">
    <property type="protein sequence ID" value="ENSTMTP00000000393.1"/>
    <property type="gene ID" value="ENSTMTG00000000325.1"/>
</dbReference>
<dbReference type="InParanoid" id="A0A674HXD3"/>
<keyword evidence="8 10" id="KW-0472">Membrane</keyword>
<comment type="similarity">
    <text evidence="3 10">Belongs to the riboflavin transporter family.</text>
</comment>
<proteinExistence type="inferred from homology"/>
<comment type="subcellular location">
    <subcellularLocation>
        <location evidence="2 10">Cell membrane</location>
        <topology evidence="2 10">Multi-pass membrane protein</topology>
    </subcellularLocation>
</comment>
<protein>
    <recommendedName>
        <fullName evidence="10">Riboflavin transporter</fullName>
    </recommendedName>
</protein>
<evidence type="ECO:0000256" key="5">
    <source>
        <dbReference type="ARBA" id="ARBA00022475"/>
    </source>
</evidence>
<keyword evidence="6 10" id="KW-0812">Transmembrane</keyword>
<dbReference type="GO" id="GO:0032217">
    <property type="term" value="F:riboflavin transmembrane transporter activity"/>
    <property type="evidence" value="ECO:0007669"/>
    <property type="project" value="UniProtKB-UniRule"/>
</dbReference>
<keyword evidence="7 10" id="KW-1133">Transmembrane helix</keyword>
<evidence type="ECO:0000256" key="3">
    <source>
        <dbReference type="ARBA" id="ARBA00006366"/>
    </source>
</evidence>
<sequence length="121" mass="12961">MALLTHLLACVFGTGSWAALNGLWVELPLLVTELPEQWYLPSYITIIIQLANVGPLLVTLLHRFKPTPLTVPDIGLQGSETQTDTNSMPVVHCPGSRGIFQTHSPCSGPSPAVSGSELSSR</sequence>
<dbReference type="GO" id="GO:0005886">
    <property type="term" value="C:plasma membrane"/>
    <property type="evidence" value="ECO:0007669"/>
    <property type="project" value="UniProtKB-SubCell"/>
</dbReference>
<evidence type="ECO:0000256" key="9">
    <source>
        <dbReference type="ARBA" id="ARBA00023180"/>
    </source>
</evidence>
<comment type="caution">
    <text evidence="10">Lacks conserved residue(s) required for the propagation of feature annotation.</text>
</comment>
<evidence type="ECO:0000256" key="10">
    <source>
        <dbReference type="RuleBase" id="RU368035"/>
    </source>
</evidence>
<dbReference type="Proteomes" id="UP000472274">
    <property type="component" value="Unplaced"/>
</dbReference>
<feature type="signal peptide" evidence="12">
    <location>
        <begin position="1"/>
        <end position="18"/>
    </location>
</feature>
<evidence type="ECO:0000256" key="2">
    <source>
        <dbReference type="ARBA" id="ARBA00004651"/>
    </source>
</evidence>
<name>A0A674HXD3_9SAUR</name>
<dbReference type="PANTHER" id="PTHR12929">
    <property type="entry name" value="SOLUTE CARRIER FAMILY 52"/>
    <property type="match status" value="1"/>
</dbReference>
<keyword evidence="4 10" id="KW-0813">Transport</keyword>
<keyword evidence="9" id="KW-0325">Glycoprotein</keyword>
<reference evidence="13" key="1">
    <citation type="submission" date="2025-08" db="UniProtKB">
        <authorList>
            <consortium name="Ensembl"/>
        </authorList>
    </citation>
    <scope>IDENTIFICATION</scope>
</reference>
<dbReference type="InterPro" id="IPR009357">
    <property type="entry name" value="Riboflavin_transptr"/>
</dbReference>
<evidence type="ECO:0000256" key="7">
    <source>
        <dbReference type="ARBA" id="ARBA00022989"/>
    </source>
</evidence>
<evidence type="ECO:0000256" key="12">
    <source>
        <dbReference type="SAM" id="SignalP"/>
    </source>
</evidence>
<comment type="function">
    <text evidence="10">Plasma membrane transporter mediating the uptake by cells of the water soluble vitamin B2/riboflavin that plays a key role in biochemical oxidation-reduction reactions of the carbohydrate, lipid, and amino acid metabolism.</text>
</comment>
<feature type="chain" id="PRO_5025688031" description="Riboflavin transporter" evidence="12">
    <location>
        <begin position="19"/>
        <end position="121"/>
    </location>
</feature>
<reference evidence="13" key="2">
    <citation type="submission" date="2025-09" db="UniProtKB">
        <authorList>
            <consortium name="Ensembl"/>
        </authorList>
    </citation>
    <scope>IDENTIFICATION</scope>
</reference>
<evidence type="ECO:0000313" key="13">
    <source>
        <dbReference type="Ensembl" id="ENSTMTP00000000393.1"/>
    </source>
</evidence>
<evidence type="ECO:0000256" key="6">
    <source>
        <dbReference type="ARBA" id="ARBA00022692"/>
    </source>
</evidence>
<dbReference type="GeneTree" id="ENSGT00390000003774"/>
<keyword evidence="5 10" id="KW-1003">Cell membrane</keyword>
<dbReference type="Pfam" id="PF06237">
    <property type="entry name" value="SLC52_ribofla_tr"/>
    <property type="match status" value="1"/>
</dbReference>
<organism evidence="13 14">
    <name type="scientific">Terrapene triunguis</name>
    <name type="common">Three-toed box turtle</name>
    <dbReference type="NCBI Taxonomy" id="2587831"/>
    <lineage>
        <taxon>Eukaryota</taxon>
        <taxon>Metazoa</taxon>
        <taxon>Chordata</taxon>
        <taxon>Craniata</taxon>
        <taxon>Vertebrata</taxon>
        <taxon>Euteleostomi</taxon>
        <taxon>Archelosauria</taxon>
        <taxon>Testudinata</taxon>
        <taxon>Testudines</taxon>
        <taxon>Cryptodira</taxon>
        <taxon>Durocryptodira</taxon>
        <taxon>Testudinoidea</taxon>
        <taxon>Emydidae</taxon>
        <taxon>Terrapene</taxon>
    </lineage>
</organism>
<keyword evidence="14" id="KW-1185">Reference proteome</keyword>
<dbReference type="PANTHER" id="PTHR12929:SF4">
    <property type="entry name" value="SOLUTE CARRIER FAMILY 52, RIBOFLAVIN TRANSPORTER, MEMBER 3"/>
    <property type="match status" value="1"/>
</dbReference>
<evidence type="ECO:0000256" key="11">
    <source>
        <dbReference type="SAM" id="MobiDB-lite"/>
    </source>
</evidence>
<dbReference type="AlphaFoldDB" id="A0A674HXD3"/>
<keyword evidence="12" id="KW-0732">Signal</keyword>
<evidence type="ECO:0000256" key="4">
    <source>
        <dbReference type="ARBA" id="ARBA00022448"/>
    </source>
</evidence>
<evidence type="ECO:0000256" key="1">
    <source>
        <dbReference type="ARBA" id="ARBA00000215"/>
    </source>
</evidence>
<evidence type="ECO:0000256" key="8">
    <source>
        <dbReference type="ARBA" id="ARBA00023136"/>
    </source>
</evidence>
<comment type="catalytic activity">
    <reaction evidence="1 10">
        <text>riboflavin(in) = riboflavin(out)</text>
        <dbReference type="Rhea" id="RHEA:35015"/>
        <dbReference type="ChEBI" id="CHEBI:57986"/>
    </reaction>
</comment>
<feature type="transmembrane region" description="Helical" evidence="10">
    <location>
        <begin position="42"/>
        <end position="61"/>
    </location>
</feature>